<dbReference type="Gene3D" id="3.30.60.270">
    <property type="match status" value="1"/>
</dbReference>
<keyword evidence="3" id="KW-0677">Repeat</keyword>
<reference evidence="8 9" key="1">
    <citation type="journal article" date="2017" name="Nat. Ecol. Evol.">
        <title>Scallop genome provides insights into evolution of bilaterian karyotype and development.</title>
        <authorList>
            <person name="Wang S."/>
            <person name="Zhang J."/>
            <person name="Jiao W."/>
            <person name="Li J."/>
            <person name="Xun X."/>
            <person name="Sun Y."/>
            <person name="Guo X."/>
            <person name="Huan P."/>
            <person name="Dong B."/>
            <person name="Zhang L."/>
            <person name="Hu X."/>
            <person name="Sun X."/>
            <person name="Wang J."/>
            <person name="Zhao C."/>
            <person name="Wang Y."/>
            <person name="Wang D."/>
            <person name="Huang X."/>
            <person name="Wang R."/>
            <person name="Lv J."/>
            <person name="Li Y."/>
            <person name="Zhang Z."/>
            <person name="Liu B."/>
            <person name="Lu W."/>
            <person name="Hui Y."/>
            <person name="Liang J."/>
            <person name="Zhou Z."/>
            <person name="Hou R."/>
            <person name="Li X."/>
            <person name="Liu Y."/>
            <person name="Li H."/>
            <person name="Ning X."/>
            <person name="Lin Y."/>
            <person name="Zhao L."/>
            <person name="Xing Q."/>
            <person name="Dou J."/>
            <person name="Li Y."/>
            <person name="Mao J."/>
            <person name="Guo H."/>
            <person name="Dou H."/>
            <person name="Li T."/>
            <person name="Mu C."/>
            <person name="Jiang W."/>
            <person name="Fu Q."/>
            <person name="Fu X."/>
            <person name="Miao Y."/>
            <person name="Liu J."/>
            <person name="Yu Q."/>
            <person name="Li R."/>
            <person name="Liao H."/>
            <person name="Li X."/>
            <person name="Kong Y."/>
            <person name="Jiang Z."/>
            <person name="Chourrout D."/>
            <person name="Li R."/>
            <person name="Bao Z."/>
        </authorList>
    </citation>
    <scope>NUCLEOTIDE SEQUENCE [LARGE SCALE GENOMIC DNA]</scope>
    <source>
        <strain evidence="8 9">PY_sf001</strain>
    </source>
</reference>
<feature type="domain" description="PKD" evidence="7">
    <location>
        <begin position="741"/>
        <end position="796"/>
    </location>
</feature>
<dbReference type="OrthoDB" id="443634at2759"/>
<evidence type="ECO:0000256" key="4">
    <source>
        <dbReference type="ARBA" id="ARBA00023136"/>
    </source>
</evidence>
<keyword evidence="4 6" id="KW-0472">Membrane</keyword>
<dbReference type="SUPFAM" id="SSF110296">
    <property type="entry name" value="Oligoxyloglucan reducing end-specific cellobiohydrolase"/>
    <property type="match status" value="1"/>
</dbReference>
<evidence type="ECO:0000256" key="5">
    <source>
        <dbReference type="ARBA" id="ARBA00023180"/>
    </source>
</evidence>
<dbReference type="Proteomes" id="UP000242188">
    <property type="component" value="Unassembled WGS sequence"/>
</dbReference>
<dbReference type="CDD" id="cd00146">
    <property type="entry name" value="PKD"/>
    <property type="match status" value="2"/>
</dbReference>
<dbReference type="GO" id="GO:0016020">
    <property type="term" value="C:membrane"/>
    <property type="evidence" value="ECO:0007669"/>
    <property type="project" value="UniProtKB-SubCell"/>
</dbReference>
<dbReference type="Pfam" id="PF15902">
    <property type="entry name" value="Sortilin-Vps10"/>
    <property type="match status" value="1"/>
</dbReference>
<evidence type="ECO:0000256" key="1">
    <source>
        <dbReference type="ARBA" id="ARBA00004479"/>
    </source>
</evidence>
<dbReference type="InterPro" id="IPR035986">
    <property type="entry name" value="PKD_dom_sf"/>
</dbReference>
<accession>A0A210PYC7</accession>
<evidence type="ECO:0000256" key="6">
    <source>
        <dbReference type="SAM" id="Phobius"/>
    </source>
</evidence>
<dbReference type="EMBL" id="NEDP02005386">
    <property type="protein sequence ID" value="OWF41484.1"/>
    <property type="molecule type" value="Genomic_DNA"/>
</dbReference>
<dbReference type="PROSITE" id="PS50093">
    <property type="entry name" value="PKD"/>
    <property type="match status" value="2"/>
</dbReference>
<feature type="transmembrane region" description="Helical" evidence="6">
    <location>
        <begin position="943"/>
        <end position="965"/>
    </location>
</feature>
<dbReference type="CDD" id="cd15482">
    <property type="entry name" value="Sialidase_non-viral"/>
    <property type="match status" value="1"/>
</dbReference>
<dbReference type="InterPro" id="IPR015943">
    <property type="entry name" value="WD40/YVTN_repeat-like_dom_sf"/>
</dbReference>
<dbReference type="AlphaFoldDB" id="A0A210PYC7"/>
<keyword evidence="9" id="KW-1185">Reference proteome</keyword>
<dbReference type="Pfam" id="PF00801">
    <property type="entry name" value="PKD"/>
    <property type="match status" value="2"/>
</dbReference>
<dbReference type="InterPro" id="IPR050310">
    <property type="entry name" value="VPS10-sortilin"/>
</dbReference>
<organism evidence="8 9">
    <name type="scientific">Mizuhopecten yessoensis</name>
    <name type="common">Japanese scallop</name>
    <name type="synonym">Patinopecten yessoensis</name>
    <dbReference type="NCBI Taxonomy" id="6573"/>
    <lineage>
        <taxon>Eukaryota</taxon>
        <taxon>Metazoa</taxon>
        <taxon>Spiralia</taxon>
        <taxon>Lophotrochozoa</taxon>
        <taxon>Mollusca</taxon>
        <taxon>Bivalvia</taxon>
        <taxon>Autobranchia</taxon>
        <taxon>Pteriomorphia</taxon>
        <taxon>Pectinida</taxon>
        <taxon>Pectinoidea</taxon>
        <taxon>Pectinidae</taxon>
        <taxon>Mizuhopecten</taxon>
    </lineage>
</organism>
<dbReference type="STRING" id="6573.A0A210PYC7"/>
<dbReference type="SMART" id="SM00089">
    <property type="entry name" value="PKD"/>
    <property type="match status" value="2"/>
</dbReference>
<dbReference type="GO" id="GO:0006892">
    <property type="term" value="P:post-Golgi vesicle-mediated transport"/>
    <property type="evidence" value="ECO:0007669"/>
    <property type="project" value="TreeGrafter"/>
</dbReference>
<keyword evidence="6" id="KW-0812">Transmembrane</keyword>
<dbReference type="Gene3D" id="2.60.40.10">
    <property type="entry name" value="Immunoglobulins"/>
    <property type="match status" value="2"/>
</dbReference>
<proteinExistence type="inferred from homology"/>
<dbReference type="InterPro" id="IPR006581">
    <property type="entry name" value="VPS10"/>
</dbReference>
<dbReference type="SUPFAM" id="SSF49299">
    <property type="entry name" value="PKD domain"/>
    <property type="match status" value="2"/>
</dbReference>
<dbReference type="Gene3D" id="2.130.10.10">
    <property type="entry name" value="YVTN repeat-like/Quinoprotein amine dehydrogenase"/>
    <property type="match status" value="1"/>
</dbReference>
<evidence type="ECO:0000259" key="7">
    <source>
        <dbReference type="PROSITE" id="PS50093"/>
    </source>
</evidence>
<dbReference type="Gene3D" id="2.120.10.10">
    <property type="match status" value="1"/>
</dbReference>
<evidence type="ECO:0000256" key="2">
    <source>
        <dbReference type="ARBA" id="ARBA00010818"/>
    </source>
</evidence>
<dbReference type="InterPro" id="IPR022409">
    <property type="entry name" value="PKD/Chitinase_dom"/>
</dbReference>
<comment type="caution">
    <text evidence="8">The sequence shown here is derived from an EMBL/GenBank/DDBJ whole genome shotgun (WGS) entry which is preliminary data.</text>
</comment>
<dbReference type="InterPro" id="IPR031777">
    <property type="entry name" value="Sortilin_C"/>
</dbReference>
<keyword evidence="8" id="KW-0675">Receptor</keyword>
<keyword evidence="5" id="KW-0325">Glycoprotein</keyword>
<comment type="subcellular location">
    <subcellularLocation>
        <location evidence="1">Membrane</location>
        <topology evidence="1">Single-pass type I membrane protein</topology>
    </subcellularLocation>
</comment>
<dbReference type="Gene3D" id="2.10.70.80">
    <property type="match status" value="1"/>
</dbReference>
<evidence type="ECO:0000313" key="8">
    <source>
        <dbReference type="EMBL" id="OWF41484.1"/>
    </source>
</evidence>
<dbReference type="InterPro" id="IPR000601">
    <property type="entry name" value="PKD_dom"/>
</dbReference>
<dbReference type="InterPro" id="IPR013783">
    <property type="entry name" value="Ig-like_fold"/>
</dbReference>
<sequence length="1110" mass="125461">MGSKVVFLLTRDTHLYGFVEDSTLWRSEDYGTSFTRVNFSSSAVVQFIYKSPVNKDKIILTDQIHPCLYISEDEGKTWATSQIGFEPEKLYMHPTLENWVLGYTIMMYKLYVSSDLGKTWTVLKEDVAMQIYWAVEGEDENPLTVHFEYQNIMDDMNSEYMSCIAPTCIDNTPDKSVGTINFMSLKVHNEYIFVQKSTYTSHDLYVSYKRGPFRRAYFPLNVHPKDFDIIETSDNQVFIAADHKENMVTLYLSDVTGQFYVPCLERVVADVEPGYLDVDIYKVKGIRGRYIANQYWTAGNSTVIKTFISYDKGGNWVPIQVPKDQKSKCVDPNFCSLHLHLTYSNVYYTTPRIEAEEGAPWLIFAHGSIGNSLNPHQAQLYVSRDAGLTWSKPPLDGQYRMNIIDHGGAVTAIQYSNKELTNIVHFSSDEGTTWQTHKFADKEIYVDGILNSPDITTLVVSVFGRLGGEKGRLMVKLDFSQVLTRQCTLMDYLDWSPGAKISQHNCIMGQAVTYERRNQFSKCYNGPNYIRKKPASICLCRPSDFECDYGYEKTMTGDCTPTSWYDHSNIHWHCKEGEMYNKTRGYRLIASDKCTGGLSTSSMYRSVPTPCPVAAPRGLMLSTSKTTIALGTNAIFTLTQKSGSKLGTTYTWSFSDNGRSEVDTGLANTTRKYHRYTKTGYFNVTVIAMNTNGSAVCRVLMSVEANITAVLALAPWGAEVGRLTQFNVTLCCSRNQTDFGPTHFVWRYGDEEEGSHPYLTWSTTVSHRYNKTGQYNVTVQAVNSVSSVLTTYPINVYNNITIVRLHFTPNIDHFSSGSFDWRYTTSQLICLKLSELLYVQSNRLMVSIPQIHPTTADLTILPNDHGGLSVEQVVKELQQKVSLSQIRFQLITADDAIGIINVDIIKGNVTSWVPASSPTFQVSTVSHTHSVEVKSTASVPVSVYIIVPLIVIAVGALVAVLIVYIKRKHKQDARYSLIMNRQQGETVLAVDDDDDEDFMGGGENIFESPDGDNNIIISSGVYDKGDSCLQFDNVSVSLLYWNVITRLPSITKLESTLPERKRYCTHDWGQAEKRGDLEAFPISNQRINLWYPRPKNKIQNVLVWKIKIYK</sequence>
<dbReference type="Pfam" id="PF15901">
    <property type="entry name" value="Sortilin_C"/>
    <property type="match status" value="1"/>
</dbReference>
<evidence type="ECO:0000313" key="9">
    <source>
        <dbReference type="Proteomes" id="UP000242188"/>
    </source>
</evidence>
<dbReference type="SMART" id="SM00602">
    <property type="entry name" value="VPS10"/>
    <property type="match status" value="1"/>
</dbReference>
<feature type="domain" description="PKD" evidence="7">
    <location>
        <begin position="642"/>
        <end position="710"/>
    </location>
</feature>
<dbReference type="PANTHER" id="PTHR12106">
    <property type="entry name" value="SORTILIN RELATED"/>
    <property type="match status" value="1"/>
</dbReference>
<comment type="similarity">
    <text evidence="2">Belongs to the VPS10-related sortilin family. SORCS subfamily.</text>
</comment>
<dbReference type="InterPro" id="IPR031778">
    <property type="entry name" value="Sortilin_N"/>
</dbReference>
<evidence type="ECO:0000256" key="3">
    <source>
        <dbReference type="ARBA" id="ARBA00022737"/>
    </source>
</evidence>
<keyword evidence="6" id="KW-1133">Transmembrane helix</keyword>
<protein>
    <submittedName>
        <fullName evidence="8">VPS10 domain-containing receptor SorCS1</fullName>
    </submittedName>
</protein>
<dbReference type="GO" id="GO:0005794">
    <property type="term" value="C:Golgi apparatus"/>
    <property type="evidence" value="ECO:0007669"/>
    <property type="project" value="TreeGrafter"/>
</dbReference>
<dbReference type="PANTHER" id="PTHR12106:SF47">
    <property type="entry name" value="VPS10 DOMAIN-CONTAINING RECEPTOR SORCS3-LIKE"/>
    <property type="match status" value="1"/>
</dbReference>
<gene>
    <name evidence="8" type="ORF">KP79_PYT17373</name>
</gene>
<name>A0A210PYC7_MIZYE</name>